<evidence type="ECO:0000256" key="5">
    <source>
        <dbReference type="ARBA" id="ARBA00022989"/>
    </source>
</evidence>
<evidence type="ECO:0000259" key="10">
    <source>
        <dbReference type="SMART" id="SM01320"/>
    </source>
</evidence>
<feature type="compositionally biased region" description="Basic and acidic residues" evidence="7">
    <location>
        <begin position="919"/>
        <end position="933"/>
    </location>
</feature>
<dbReference type="GO" id="GO:0016020">
    <property type="term" value="C:membrane"/>
    <property type="evidence" value="ECO:0007669"/>
    <property type="project" value="UniProtKB-SubCell"/>
</dbReference>
<comment type="similarity">
    <text evidence="2">Belongs to the transient receptor potential (TRP) ion channel family.</text>
</comment>
<evidence type="ECO:0000313" key="11">
    <source>
        <dbReference type="EMBL" id="PNY29437.1"/>
    </source>
</evidence>
<feature type="transmembrane region" description="Helical" evidence="8">
    <location>
        <begin position="604"/>
        <end position="622"/>
    </location>
</feature>
<evidence type="ECO:0000313" key="12">
    <source>
        <dbReference type="Proteomes" id="UP000236621"/>
    </source>
</evidence>
<evidence type="ECO:0000256" key="1">
    <source>
        <dbReference type="ARBA" id="ARBA00004141"/>
    </source>
</evidence>
<reference evidence="11 12" key="1">
    <citation type="submission" date="2017-08" db="EMBL/GenBank/DDBJ databases">
        <title>Harnessing the power of phylogenomics to disentangle the directionality and signatures of interkingdom host jumping in the parasitic fungal genus Tolypocladium.</title>
        <authorList>
            <person name="Quandt C.A."/>
            <person name="Patterson W."/>
            <person name="Spatafora J.W."/>
        </authorList>
    </citation>
    <scope>NUCLEOTIDE SEQUENCE [LARGE SCALE GENOMIC DNA]</scope>
    <source>
        <strain evidence="11 12">CBS 113982</strain>
    </source>
</reference>
<feature type="domain" description="ML-like" evidence="10">
    <location>
        <begin position="52"/>
        <end position="194"/>
    </location>
</feature>
<dbReference type="InterPro" id="IPR010308">
    <property type="entry name" value="TRP_C"/>
</dbReference>
<evidence type="ECO:0000256" key="9">
    <source>
        <dbReference type="SAM" id="SignalP"/>
    </source>
</evidence>
<evidence type="ECO:0000256" key="2">
    <source>
        <dbReference type="ARBA" id="ARBA00010642"/>
    </source>
</evidence>
<evidence type="ECO:0000256" key="3">
    <source>
        <dbReference type="ARBA" id="ARBA00022692"/>
    </source>
</evidence>
<dbReference type="PANTHER" id="PTHR31145:SF7">
    <property type="entry name" value="TRP-LIKE ION CHANNEL"/>
    <property type="match status" value="1"/>
</dbReference>
<dbReference type="GO" id="GO:0055085">
    <property type="term" value="P:transmembrane transport"/>
    <property type="evidence" value="ECO:0007669"/>
    <property type="project" value="TreeGrafter"/>
</dbReference>
<dbReference type="EMBL" id="NRSZ01000112">
    <property type="protein sequence ID" value="PNY29437.1"/>
    <property type="molecule type" value="Genomic_DNA"/>
</dbReference>
<feature type="region of interest" description="Disordered" evidence="7">
    <location>
        <begin position="876"/>
        <end position="949"/>
    </location>
</feature>
<feature type="transmembrane region" description="Helical" evidence="8">
    <location>
        <begin position="466"/>
        <end position="488"/>
    </location>
</feature>
<accession>A0A2K3QPI5</accession>
<sequence>MSPTRQPPLAIVLLLLGALCLLSTVLADDNKVYIKGTGIDGTSRDLEVSRYPALYTGDFDDCLGGESLFNVTKFDAAYYADNLTVLFHLDGTSNIRKESLILHISVEAYGESRFNMTYDPCKANIASMCPLNASVPITAFAVIPISPNQVAGIPSIALGIPDLEGFARLQIFANSTQTEIGCFQAVMTNGNSFSQPQAVSAIMGVLTFVAVLASFATAIYGLSIPHMRTHYAHSFSVLVIFETFQSIFFSGALSVNWPSVLPAWWSNFAWSAGMVANDRIARSISSFTGTNANISQVGGAGSVQINNGGGLSQQIYGRSLFATPILQKSQLPNLARRAAYNASNPYDYTWNGRPQTPGMPMPGTWPGFGGTLSMVNVPPAEALMVGLIWLLVVLGGVALLVVLAKLLLDLLAKMKWIKTDGFDYFRSHLGGYVAAALLRTLFIAFFTIMTLATYQFSIRGPAGPTAVAVIVWLIFLVGIGGIAAYACYFRLRYGKFEAVPDTVRFERGTIFKRIPFVATTRASQMGEEERADKRYLFGTIPFFRIRHADQDPSRATVHQDKGFIKRFGWLAARYRRSRWWFFAVYLGYLFARACFIGGGARAPLAQVFGLFIFEVLALLAIIKMNPFESNRNTTVAVWMLSISKIATTGLSIAFLPDFNLNRIIATVLGIIIIVVQGFLAVAVLVLIGLGTISTWMSLSRNREEFPEVLEQTRIRFFEHMDTRAGDFLPPPPPKEEGEKPEEPVQPYFNVREVRRAPKIEDEDEELQPPSNTVVSSAAASIRRSRANSASSRHSVSSIPRAARAHRTSWSAKDVGQWDAEMSRGDVPRAAHSRSSSLRLSGLNHDPHGTNTVSWRPPMTPMRESFEGPILGIPAQMMESDTAPGSSIVESEGEQKSGSSVEGKPAASPVAPTAGDEPDKESKAKAEANERLAEPGKNVKVGAEAGETQP</sequence>
<gene>
    <name evidence="11" type="ORF">TCAP_00653</name>
</gene>
<keyword evidence="6 8" id="KW-0472">Membrane</keyword>
<evidence type="ECO:0000256" key="6">
    <source>
        <dbReference type="ARBA" id="ARBA00023136"/>
    </source>
</evidence>
<dbReference type="GO" id="GO:0009272">
    <property type="term" value="P:fungal-type cell wall biogenesis"/>
    <property type="evidence" value="ECO:0007669"/>
    <property type="project" value="TreeGrafter"/>
</dbReference>
<feature type="transmembrane region" description="Helical" evidence="8">
    <location>
        <begin position="201"/>
        <end position="223"/>
    </location>
</feature>
<keyword evidence="12" id="KW-1185">Reference proteome</keyword>
<feature type="region of interest" description="Disordered" evidence="7">
    <location>
        <begin position="723"/>
        <end position="859"/>
    </location>
</feature>
<organism evidence="11 12">
    <name type="scientific">Tolypocladium capitatum</name>
    <dbReference type="NCBI Taxonomy" id="45235"/>
    <lineage>
        <taxon>Eukaryota</taxon>
        <taxon>Fungi</taxon>
        <taxon>Dikarya</taxon>
        <taxon>Ascomycota</taxon>
        <taxon>Pezizomycotina</taxon>
        <taxon>Sordariomycetes</taxon>
        <taxon>Hypocreomycetidae</taxon>
        <taxon>Hypocreales</taxon>
        <taxon>Ophiocordycipitaceae</taxon>
        <taxon>Tolypocladium</taxon>
    </lineage>
</organism>
<keyword evidence="5 8" id="KW-1133">Transmembrane helix</keyword>
<dbReference type="Pfam" id="PF14558">
    <property type="entry name" value="TRP_N"/>
    <property type="match status" value="1"/>
</dbReference>
<evidence type="ECO:0000256" key="8">
    <source>
        <dbReference type="SAM" id="Phobius"/>
    </source>
</evidence>
<feature type="transmembrane region" description="Helical" evidence="8">
    <location>
        <begin position="382"/>
        <end position="408"/>
    </location>
</feature>
<comment type="subcellular location">
    <subcellularLocation>
        <location evidence="1">Membrane</location>
        <topology evidence="1">Multi-pass membrane protein</topology>
    </subcellularLocation>
</comment>
<keyword evidence="3 8" id="KW-0812">Transmembrane</keyword>
<dbReference type="Pfam" id="PF06011">
    <property type="entry name" value="TRP"/>
    <property type="match status" value="1"/>
</dbReference>
<dbReference type="PANTHER" id="PTHR31145">
    <property type="entry name" value="INTEGRAL MEMBRANE PROTEIN (AFU_ORTHOLOGUE AFUA_7G01610)"/>
    <property type="match status" value="1"/>
</dbReference>
<dbReference type="InterPro" id="IPR040241">
    <property type="entry name" value="TRP_Flc/Pkd2-like"/>
</dbReference>
<dbReference type="Proteomes" id="UP000236621">
    <property type="component" value="Unassembled WGS sequence"/>
</dbReference>
<feature type="compositionally biased region" description="Basic and acidic residues" evidence="7">
    <location>
        <begin position="733"/>
        <end position="742"/>
    </location>
</feature>
<dbReference type="InterPro" id="IPR032800">
    <property type="entry name" value="TRP_N"/>
</dbReference>
<dbReference type="STRING" id="45235.A0A2K3QPI5"/>
<evidence type="ECO:0000256" key="7">
    <source>
        <dbReference type="SAM" id="MobiDB-lite"/>
    </source>
</evidence>
<evidence type="ECO:0000256" key="4">
    <source>
        <dbReference type="ARBA" id="ARBA00022729"/>
    </source>
</evidence>
<feature type="chain" id="PRO_5014428979" evidence="9">
    <location>
        <begin position="28"/>
        <end position="949"/>
    </location>
</feature>
<proteinExistence type="inferred from homology"/>
<feature type="transmembrane region" description="Helical" evidence="8">
    <location>
        <begin position="579"/>
        <end position="598"/>
    </location>
</feature>
<dbReference type="OrthoDB" id="5377623at2759"/>
<comment type="caution">
    <text evidence="11">The sequence shown here is derived from an EMBL/GenBank/DDBJ whole genome shotgun (WGS) entry which is preliminary data.</text>
</comment>
<feature type="compositionally biased region" description="Low complexity" evidence="7">
    <location>
        <begin position="775"/>
        <end position="801"/>
    </location>
</feature>
<feature type="transmembrane region" description="Helical" evidence="8">
    <location>
        <begin position="429"/>
        <end position="454"/>
    </location>
</feature>
<name>A0A2K3QPI5_9HYPO</name>
<feature type="transmembrane region" description="Helical" evidence="8">
    <location>
        <begin position="634"/>
        <end position="655"/>
    </location>
</feature>
<feature type="transmembrane region" description="Helical" evidence="8">
    <location>
        <begin position="235"/>
        <end position="257"/>
    </location>
</feature>
<dbReference type="SMART" id="SM01320">
    <property type="entry name" value="TRP_N"/>
    <property type="match status" value="1"/>
</dbReference>
<protein>
    <submittedName>
        <fullName evidence="11">Membrane protein</fullName>
    </submittedName>
</protein>
<feature type="transmembrane region" description="Helical" evidence="8">
    <location>
        <begin position="667"/>
        <end position="692"/>
    </location>
</feature>
<dbReference type="AlphaFoldDB" id="A0A2K3QPI5"/>
<feature type="signal peptide" evidence="9">
    <location>
        <begin position="1"/>
        <end position="27"/>
    </location>
</feature>
<keyword evidence="4 9" id="KW-0732">Signal</keyword>